<organism evidence="2 3">
    <name type="scientific">Euplotes crassus</name>
    <dbReference type="NCBI Taxonomy" id="5936"/>
    <lineage>
        <taxon>Eukaryota</taxon>
        <taxon>Sar</taxon>
        <taxon>Alveolata</taxon>
        <taxon>Ciliophora</taxon>
        <taxon>Intramacronucleata</taxon>
        <taxon>Spirotrichea</taxon>
        <taxon>Hypotrichia</taxon>
        <taxon>Euplotida</taxon>
        <taxon>Euplotidae</taxon>
        <taxon>Moneuplotes</taxon>
    </lineage>
</organism>
<feature type="compositionally biased region" description="Basic and acidic residues" evidence="1">
    <location>
        <begin position="437"/>
        <end position="446"/>
    </location>
</feature>
<evidence type="ECO:0000313" key="2">
    <source>
        <dbReference type="EMBL" id="CAI2386518.1"/>
    </source>
</evidence>
<keyword evidence="3" id="KW-1185">Reference proteome</keyword>
<comment type="caution">
    <text evidence="2">The sequence shown here is derived from an EMBL/GenBank/DDBJ whole genome shotgun (WGS) entry which is preliminary data.</text>
</comment>
<feature type="region of interest" description="Disordered" evidence="1">
    <location>
        <begin position="1"/>
        <end position="20"/>
    </location>
</feature>
<accession>A0AAD1Y7D3</accession>
<feature type="compositionally biased region" description="Polar residues" evidence="1">
    <location>
        <begin position="27"/>
        <end position="37"/>
    </location>
</feature>
<dbReference type="Proteomes" id="UP001295684">
    <property type="component" value="Unassembled WGS sequence"/>
</dbReference>
<dbReference type="EMBL" id="CAMPGE010029031">
    <property type="protein sequence ID" value="CAI2386518.1"/>
    <property type="molecule type" value="Genomic_DNA"/>
</dbReference>
<evidence type="ECO:0000256" key="1">
    <source>
        <dbReference type="SAM" id="MobiDB-lite"/>
    </source>
</evidence>
<name>A0AAD1Y7D3_EUPCR</name>
<protein>
    <submittedName>
        <fullName evidence="2">Uncharacterized protein</fullName>
    </submittedName>
</protein>
<sequence length="525" mass="61101">MKQTKRNRERPGTAKQPSFSFTIKMLENTSPMRQNIGGNRLRLSQGVTKKEAKTQSLRNSESPRNSKFMPIKIQNMDFTTSNQEQPKKFYSNKTSTFLKDPKKGFYRVNHNLLNKDLSIDTNNEGLAPNEFFPNETQIQPITDYQAPGRRNQPILGRLKNHLRGSFTARKYFSGLARNSTNTSTSKNQKKLNGSVSMKNKCKRGRHQNNGHKIYIRKSKMNPFISTKKKSKPRIKVETKNFTKPRNSDSQISVGFDKHTDDKMLCRSNRLLYRMFNPPKKICRKSRFKTRIQKQNMLSFNQTQTMKRKKKINLNATQVIKNKQIFSAQRSKSKKKFQDILDDPKDRKFMLRGAQYRKMLRERSKEYPQNPGEQIDIKLKPSRRSQRLCRKKDTDDSNLKEVYLEKIGTREIKPILSPRREDQKDSKSFNSFDSPSVKGEESKLAKKESAYNTQNLDLFKVKFDVSINKRSENLETKELDSSQTRRGLNTIDYSSIAASNLCKVKQRFRGRVKSNSKSNADLSDVN</sequence>
<feature type="region of interest" description="Disordered" evidence="1">
    <location>
        <begin position="27"/>
        <end position="65"/>
    </location>
</feature>
<feature type="region of interest" description="Disordered" evidence="1">
    <location>
        <begin position="413"/>
        <end position="446"/>
    </location>
</feature>
<reference evidence="2" key="1">
    <citation type="submission" date="2023-07" db="EMBL/GenBank/DDBJ databases">
        <authorList>
            <consortium name="AG Swart"/>
            <person name="Singh M."/>
            <person name="Singh A."/>
            <person name="Seah K."/>
            <person name="Emmerich C."/>
        </authorList>
    </citation>
    <scope>NUCLEOTIDE SEQUENCE</scope>
    <source>
        <strain evidence="2">DP1</strain>
    </source>
</reference>
<feature type="compositionally biased region" description="Basic residues" evidence="1">
    <location>
        <begin position="379"/>
        <end position="389"/>
    </location>
</feature>
<dbReference type="AlphaFoldDB" id="A0AAD1Y7D3"/>
<evidence type="ECO:0000313" key="3">
    <source>
        <dbReference type="Proteomes" id="UP001295684"/>
    </source>
</evidence>
<feature type="region of interest" description="Disordered" evidence="1">
    <location>
        <begin position="360"/>
        <end position="392"/>
    </location>
</feature>
<proteinExistence type="predicted"/>
<feature type="compositionally biased region" description="Polar residues" evidence="1">
    <location>
        <begin position="54"/>
        <end position="65"/>
    </location>
</feature>
<gene>
    <name evidence="2" type="ORF">ECRASSUSDP1_LOCUS28139</name>
</gene>
<feature type="compositionally biased region" description="Basic and acidic residues" evidence="1">
    <location>
        <begin position="413"/>
        <end position="426"/>
    </location>
</feature>